<feature type="compositionally biased region" description="Basic residues" evidence="1">
    <location>
        <begin position="155"/>
        <end position="169"/>
    </location>
</feature>
<feature type="compositionally biased region" description="Low complexity" evidence="1">
    <location>
        <begin position="84"/>
        <end position="94"/>
    </location>
</feature>
<reference evidence="2 3" key="1">
    <citation type="journal article" date="2018" name="Genome Res.">
        <title>The genomic architecture and molecular evolution of ant odorant receptors.</title>
        <authorList>
            <person name="McKenzie S.K."/>
            <person name="Kronauer D.J.C."/>
        </authorList>
    </citation>
    <scope>NUCLEOTIDE SEQUENCE [LARGE SCALE GENOMIC DNA]</scope>
    <source>
        <strain evidence="2">Clonal line C1</strain>
    </source>
</reference>
<proteinExistence type="predicted"/>
<dbReference type="EMBL" id="QOIP01000011">
    <property type="protein sequence ID" value="RLU16506.1"/>
    <property type="molecule type" value="Genomic_DNA"/>
</dbReference>
<comment type="caution">
    <text evidence="2">The sequence shown here is derived from an EMBL/GenBank/DDBJ whole genome shotgun (WGS) entry which is preliminary data.</text>
</comment>
<sequence>MLRTYLLSIFFIVDNTRKFRGKEKEPKSTTTSSRGSLENSTASQYRNTQKRTTPSSKHSRNDMKNLRISFTESKNYKSKKYQVSQSTSESSTSTYLPQKLRASNTDSAGPGTFGQIAGSSRAEQICTCGGRGNSQRRNSHGCANSWSIPGEERSRRRRRRRRHGRKKASKRESDRPRDCFTTFCVCMRGRSLDELSACKCASSHEVLSSHHECCCVQVNLQ</sequence>
<feature type="region of interest" description="Disordered" evidence="1">
    <location>
        <begin position="20"/>
        <end position="116"/>
    </location>
</feature>
<name>A0A3L8D897_OOCBI</name>
<evidence type="ECO:0000313" key="2">
    <source>
        <dbReference type="EMBL" id="RLU16506.1"/>
    </source>
</evidence>
<gene>
    <name evidence="2" type="ORF">DMN91_010574</name>
</gene>
<accession>A0A3L8D897</accession>
<organism evidence="2 3">
    <name type="scientific">Ooceraea biroi</name>
    <name type="common">Clonal raider ant</name>
    <name type="synonym">Cerapachys biroi</name>
    <dbReference type="NCBI Taxonomy" id="2015173"/>
    <lineage>
        <taxon>Eukaryota</taxon>
        <taxon>Metazoa</taxon>
        <taxon>Ecdysozoa</taxon>
        <taxon>Arthropoda</taxon>
        <taxon>Hexapoda</taxon>
        <taxon>Insecta</taxon>
        <taxon>Pterygota</taxon>
        <taxon>Neoptera</taxon>
        <taxon>Endopterygota</taxon>
        <taxon>Hymenoptera</taxon>
        <taxon>Apocrita</taxon>
        <taxon>Aculeata</taxon>
        <taxon>Formicoidea</taxon>
        <taxon>Formicidae</taxon>
        <taxon>Dorylinae</taxon>
        <taxon>Ooceraea</taxon>
    </lineage>
</organism>
<dbReference type="AlphaFoldDB" id="A0A3L8D897"/>
<protein>
    <submittedName>
        <fullName evidence="2">Uncharacterized protein</fullName>
    </submittedName>
</protein>
<feature type="compositionally biased region" description="Polar residues" evidence="1">
    <location>
        <begin position="28"/>
        <end position="56"/>
    </location>
</feature>
<feature type="region of interest" description="Disordered" evidence="1">
    <location>
        <begin position="129"/>
        <end position="172"/>
    </location>
</feature>
<feature type="compositionally biased region" description="Polar residues" evidence="1">
    <location>
        <begin position="133"/>
        <end position="147"/>
    </location>
</feature>
<dbReference type="Proteomes" id="UP000279307">
    <property type="component" value="Chromosome 11"/>
</dbReference>
<evidence type="ECO:0000256" key="1">
    <source>
        <dbReference type="SAM" id="MobiDB-lite"/>
    </source>
</evidence>
<evidence type="ECO:0000313" key="3">
    <source>
        <dbReference type="Proteomes" id="UP000279307"/>
    </source>
</evidence>